<dbReference type="InterPro" id="IPR011029">
    <property type="entry name" value="DEATH-like_dom_sf"/>
</dbReference>
<feature type="region of interest" description="Disordered" evidence="1">
    <location>
        <begin position="81"/>
        <end position="102"/>
    </location>
</feature>
<dbReference type="Gene3D" id="1.10.533.10">
    <property type="entry name" value="Death Domain, Fas"/>
    <property type="match status" value="1"/>
</dbReference>
<evidence type="ECO:0000313" key="4">
    <source>
        <dbReference type="Proteomes" id="UP001152622"/>
    </source>
</evidence>
<dbReference type="Pfam" id="PF02758">
    <property type="entry name" value="PYRIN"/>
    <property type="match status" value="1"/>
</dbReference>
<dbReference type="SUPFAM" id="SSF47986">
    <property type="entry name" value="DEATH domain"/>
    <property type="match status" value="1"/>
</dbReference>
<gene>
    <name evidence="3" type="ORF">SKAU_G00422790</name>
</gene>
<sequence>MAGQILEILKELTKAEFENFKFYLNDEERVLEECKPIPRSELEDKNVTGVVILMKNVYGNKMVKLTLEILKKMDRNDLVQRWQSNPKNREQASTDLGSASLHSSITARTGASSMDHRVQTPTDLGSASLHSSVTAQTGGSAVVPQLHGCNFGGNVNITVNNQSDNKGEDHREPPTDNKGCLFRYLLGCDWGCQAGTQRAAPKPFGLSDTRV</sequence>
<name>A0A9Q1I9Q2_SYNKA</name>
<keyword evidence="4" id="KW-1185">Reference proteome</keyword>
<feature type="region of interest" description="Disordered" evidence="1">
    <location>
        <begin position="107"/>
        <end position="126"/>
    </location>
</feature>
<evidence type="ECO:0000313" key="3">
    <source>
        <dbReference type="EMBL" id="KAJ8332490.1"/>
    </source>
</evidence>
<dbReference type="EMBL" id="JAINUF010000025">
    <property type="protein sequence ID" value="KAJ8332490.1"/>
    <property type="molecule type" value="Genomic_DNA"/>
</dbReference>
<dbReference type="PROSITE" id="PS50824">
    <property type="entry name" value="DAPIN"/>
    <property type="match status" value="1"/>
</dbReference>
<feature type="domain" description="Pyrin" evidence="2">
    <location>
        <begin position="1"/>
        <end position="88"/>
    </location>
</feature>
<dbReference type="SMART" id="SM01289">
    <property type="entry name" value="PYRIN"/>
    <property type="match status" value="1"/>
</dbReference>
<dbReference type="InterPro" id="IPR004020">
    <property type="entry name" value="DAPIN"/>
</dbReference>
<comment type="caution">
    <text evidence="3">The sequence shown here is derived from an EMBL/GenBank/DDBJ whole genome shotgun (WGS) entry which is preliminary data.</text>
</comment>
<proteinExistence type="predicted"/>
<evidence type="ECO:0000256" key="1">
    <source>
        <dbReference type="SAM" id="MobiDB-lite"/>
    </source>
</evidence>
<dbReference type="Proteomes" id="UP001152622">
    <property type="component" value="Unassembled WGS sequence"/>
</dbReference>
<protein>
    <recommendedName>
        <fullName evidence="2">Pyrin domain-containing protein</fullName>
    </recommendedName>
</protein>
<evidence type="ECO:0000259" key="2">
    <source>
        <dbReference type="PROSITE" id="PS50824"/>
    </source>
</evidence>
<reference evidence="3" key="1">
    <citation type="journal article" date="2023" name="Science">
        <title>Genome structures resolve the early diversification of teleost fishes.</title>
        <authorList>
            <person name="Parey E."/>
            <person name="Louis A."/>
            <person name="Montfort J."/>
            <person name="Bouchez O."/>
            <person name="Roques C."/>
            <person name="Iampietro C."/>
            <person name="Lluch J."/>
            <person name="Castinel A."/>
            <person name="Donnadieu C."/>
            <person name="Desvignes T."/>
            <person name="Floi Bucao C."/>
            <person name="Jouanno E."/>
            <person name="Wen M."/>
            <person name="Mejri S."/>
            <person name="Dirks R."/>
            <person name="Jansen H."/>
            <person name="Henkel C."/>
            <person name="Chen W.J."/>
            <person name="Zahm M."/>
            <person name="Cabau C."/>
            <person name="Klopp C."/>
            <person name="Thompson A.W."/>
            <person name="Robinson-Rechavi M."/>
            <person name="Braasch I."/>
            <person name="Lecointre G."/>
            <person name="Bobe J."/>
            <person name="Postlethwait J.H."/>
            <person name="Berthelot C."/>
            <person name="Roest Crollius H."/>
            <person name="Guiguen Y."/>
        </authorList>
    </citation>
    <scope>NUCLEOTIDE SEQUENCE</scope>
    <source>
        <strain evidence="3">WJC10195</strain>
    </source>
</reference>
<dbReference type="OrthoDB" id="10058437at2759"/>
<dbReference type="AlphaFoldDB" id="A0A9Q1I9Q2"/>
<accession>A0A9Q1I9Q2</accession>
<organism evidence="3 4">
    <name type="scientific">Synaphobranchus kaupii</name>
    <name type="common">Kaup's arrowtooth eel</name>
    <dbReference type="NCBI Taxonomy" id="118154"/>
    <lineage>
        <taxon>Eukaryota</taxon>
        <taxon>Metazoa</taxon>
        <taxon>Chordata</taxon>
        <taxon>Craniata</taxon>
        <taxon>Vertebrata</taxon>
        <taxon>Euteleostomi</taxon>
        <taxon>Actinopterygii</taxon>
        <taxon>Neopterygii</taxon>
        <taxon>Teleostei</taxon>
        <taxon>Anguilliformes</taxon>
        <taxon>Synaphobranchidae</taxon>
        <taxon>Synaphobranchus</taxon>
    </lineage>
</organism>
<feature type="compositionally biased region" description="Polar residues" evidence="1">
    <location>
        <begin position="93"/>
        <end position="102"/>
    </location>
</feature>
<dbReference type="CDD" id="cd08321">
    <property type="entry name" value="Pyrin_ASC-like"/>
    <property type="match status" value="1"/>
</dbReference>